<dbReference type="RefSeq" id="WP_186953504.1">
    <property type="nucleotide sequence ID" value="NZ_JACOFX010000004.1"/>
</dbReference>
<dbReference type="EMBL" id="JACOFX010000004">
    <property type="protein sequence ID" value="MBC3907949.1"/>
    <property type="molecule type" value="Genomic_DNA"/>
</dbReference>
<gene>
    <name evidence="2" type="ORF">H8L47_10250</name>
</gene>
<evidence type="ECO:0000313" key="2">
    <source>
        <dbReference type="EMBL" id="MBC3907949.1"/>
    </source>
</evidence>
<comment type="caution">
    <text evidence="2">The sequence shown here is derived from an EMBL/GenBank/DDBJ whole genome shotgun (WGS) entry which is preliminary data.</text>
</comment>
<name>A0ABR6Z8L1_9BURK</name>
<organism evidence="2 3">
    <name type="scientific">Undibacterium umbellatum</name>
    <dbReference type="NCBI Taxonomy" id="2762300"/>
    <lineage>
        <taxon>Bacteria</taxon>
        <taxon>Pseudomonadati</taxon>
        <taxon>Pseudomonadota</taxon>
        <taxon>Betaproteobacteria</taxon>
        <taxon>Burkholderiales</taxon>
        <taxon>Oxalobacteraceae</taxon>
        <taxon>Undibacterium</taxon>
    </lineage>
</organism>
<accession>A0ABR6Z8L1</accession>
<dbReference type="Proteomes" id="UP000646911">
    <property type="component" value="Unassembled WGS sequence"/>
</dbReference>
<protein>
    <submittedName>
        <fullName evidence="2">Uncharacterized protein</fullName>
    </submittedName>
</protein>
<reference evidence="2 3" key="1">
    <citation type="submission" date="2020-08" db="EMBL/GenBank/DDBJ databases">
        <title>Novel species isolated from subtropical streams in China.</title>
        <authorList>
            <person name="Lu H."/>
        </authorList>
    </citation>
    <scope>NUCLEOTIDE SEQUENCE [LARGE SCALE GENOMIC DNA]</scope>
    <source>
        <strain evidence="2 3">NL8W</strain>
    </source>
</reference>
<keyword evidence="1" id="KW-1133">Transmembrane helix</keyword>
<keyword evidence="3" id="KW-1185">Reference proteome</keyword>
<feature type="transmembrane region" description="Helical" evidence="1">
    <location>
        <begin position="9"/>
        <end position="28"/>
    </location>
</feature>
<proteinExistence type="predicted"/>
<keyword evidence="1" id="KW-0472">Membrane</keyword>
<feature type="transmembrane region" description="Helical" evidence="1">
    <location>
        <begin position="78"/>
        <end position="105"/>
    </location>
</feature>
<sequence length="134" mass="14729">MKNNYSDAVILLALHIATILILMGGQLLGVHWSFTEENRFGRMLTHPGLVAIHLFFSTSLLFLFWLKNEKTYKLMRGIALAACIYGLFLAFAVSIGIDFVLAFGAGRLLRFGAPVALNSEAGVFSKPTHRADGN</sequence>
<evidence type="ECO:0000313" key="3">
    <source>
        <dbReference type="Proteomes" id="UP000646911"/>
    </source>
</evidence>
<feature type="transmembrane region" description="Helical" evidence="1">
    <location>
        <begin position="48"/>
        <end position="66"/>
    </location>
</feature>
<evidence type="ECO:0000256" key="1">
    <source>
        <dbReference type="SAM" id="Phobius"/>
    </source>
</evidence>
<keyword evidence="1" id="KW-0812">Transmembrane</keyword>